<dbReference type="STRING" id="65489.A0A0D3FYD0"/>
<keyword evidence="3" id="KW-1185">Reference proteome</keyword>
<dbReference type="Gramene" id="OBART04G19940.1">
    <property type="protein sequence ID" value="OBART04G19940.1"/>
    <property type="gene ID" value="OBART04G19940"/>
</dbReference>
<evidence type="ECO:0000313" key="2">
    <source>
        <dbReference type="EnsemblPlants" id="OBART04G19940.1"/>
    </source>
</evidence>
<name>A0A0D3FYD0_9ORYZ</name>
<evidence type="ECO:0000313" key="3">
    <source>
        <dbReference type="Proteomes" id="UP000026960"/>
    </source>
</evidence>
<accession>A0A0D3FYD0</accession>
<dbReference type="EnsemblPlants" id="OBART04G19940.1">
    <property type="protein sequence ID" value="OBART04G19940.1"/>
    <property type="gene ID" value="OBART04G19940"/>
</dbReference>
<dbReference type="HOGENOM" id="CLU_1268610_0_0_1"/>
<dbReference type="AlphaFoldDB" id="A0A0D3FYD0"/>
<sequence length="218" mass="23560">MLVRLEAEEEAVALRAVVLHGWKHCKIVASPDDRELLAPLKPTPHQRPVAAPRAGGGSQSELRPTQGRAGGRRPAEERAQASTRGEQVGGKRLTGAASREAAAGRQTSTGWLTQRVGGGEDRTARFGAQVCIDIDFPSPTPPKTERTGESWNCRTMHRKEAIKTVYREVGGECKDGSTIGIDMNSHNTSVKECLSKTEVVTTDSCPDRESSQTLHLRG</sequence>
<reference evidence="2" key="1">
    <citation type="journal article" date="2009" name="Rice">
        <title>De Novo Next Generation Sequencing of Plant Genomes.</title>
        <authorList>
            <person name="Rounsley S."/>
            <person name="Marri P.R."/>
            <person name="Yu Y."/>
            <person name="He R."/>
            <person name="Sisneros N."/>
            <person name="Goicoechea J.L."/>
            <person name="Lee S.J."/>
            <person name="Angelova A."/>
            <person name="Kudrna D."/>
            <person name="Luo M."/>
            <person name="Affourtit J."/>
            <person name="Desany B."/>
            <person name="Knight J."/>
            <person name="Niazi F."/>
            <person name="Egholm M."/>
            <person name="Wing R.A."/>
        </authorList>
    </citation>
    <scope>NUCLEOTIDE SEQUENCE [LARGE SCALE GENOMIC DNA]</scope>
    <source>
        <strain evidence="2">cv. IRGC 105608</strain>
    </source>
</reference>
<dbReference type="PaxDb" id="65489-OBART04G19940.1"/>
<organism evidence="2">
    <name type="scientific">Oryza barthii</name>
    <dbReference type="NCBI Taxonomy" id="65489"/>
    <lineage>
        <taxon>Eukaryota</taxon>
        <taxon>Viridiplantae</taxon>
        <taxon>Streptophyta</taxon>
        <taxon>Embryophyta</taxon>
        <taxon>Tracheophyta</taxon>
        <taxon>Spermatophyta</taxon>
        <taxon>Magnoliopsida</taxon>
        <taxon>Liliopsida</taxon>
        <taxon>Poales</taxon>
        <taxon>Poaceae</taxon>
        <taxon>BOP clade</taxon>
        <taxon>Oryzoideae</taxon>
        <taxon>Oryzeae</taxon>
        <taxon>Oryzinae</taxon>
        <taxon>Oryza</taxon>
    </lineage>
</organism>
<reference evidence="2" key="2">
    <citation type="submission" date="2015-03" db="UniProtKB">
        <authorList>
            <consortium name="EnsemblPlants"/>
        </authorList>
    </citation>
    <scope>IDENTIFICATION</scope>
</reference>
<feature type="region of interest" description="Disordered" evidence="1">
    <location>
        <begin position="36"/>
        <end position="120"/>
    </location>
</feature>
<dbReference type="Proteomes" id="UP000026960">
    <property type="component" value="Chromosome 4"/>
</dbReference>
<proteinExistence type="predicted"/>
<evidence type="ECO:0000256" key="1">
    <source>
        <dbReference type="SAM" id="MobiDB-lite"/>
    </source>
</evidence>
<protein>
    <submittedName>
        <fullName evidence="2">Uncharacterized protein</fullName>
    </submittedName>
</protein>